<keyword evidence="4 8" id="KW-0822">Tryptophan biosynthesis</keyword>
<evidence type="ECO:0000256" key="9">
    <source>
        <dbReference type="RuleBase" id="RU003662"/>
    </source>
</evidence>
<evidence type="ECO:0000256" key="4">
    <source>
        <dbReference type="ARBA" id="ARBA00022822"/>
    </source>
</evidence>
<dbReference type="PANTHER" id="PTHR43406:SF1">
    <property type="entry name" value="TRYPTOPHAN SYNTHASE ALPHA CHAIN, CHLOROPLASTIC"/>
    <property type="match status" value="1"/>
</dbReference>
<sequence length="259" mass="29191">MSKLAEEIVGKKKQKDILLMTHQILGYPDFETNYNMIRLFVECGVDLIELQLPFSEPIADGPIFLKANQEALQRGTTIEQCLQFARRVTAEFNIPFIFMTYYNILYQYGVDEFVATSKSIGIRGLIVPDAYPEESCDYMDSCKKYEVDPILLVTPYTPDERLGYLSRKTGGLLYCVARKGVTGGKTDFNNNTTTFLSRCCQYASTPIGVGFGIQHKNDVQFLIGKSDIAIIGSKLLEVLEEEGLAGVKTFLYSLQQKFE</sequence>
<keyword evidence="11" id="KW-1185">Reference proteome</keyword>
<dbReference type="PROSITE" id="PS00167">
    <property type="entry name" value="TRP_SYNTHASE_ALPHA"/>
    <property type="match status" value="1"/>
</dbReference>
<dbReference type="EMBL" id="JAJHJB010000066">
    <property type="protein sequence ID" value="MCC5468428.1"/>
    <property type="molecule type" value="Genomic_DNA"/>
</dbReference>
<evidence type="ECO:0000256" key="6">
    <source>
        <dbReference type="ARBA" id="ARBA00023239"/>
    </source>
</evidence>
<feature type="active site" description="Proton acceptor" evidence="8">
    <location>
        <position position="60"/>
    </location>
</feature>
<dbReference type="InterPro" id="IPR018204">
    <property type="entry name" value="Trp_synthase_alpha_AS"/>
</dbReference>
<reference evidence="10" key="1">
    <citation type="submission" date="2021-11" db="EMBL/GenBank/DDBJ databases">
        <title>Description of a new species Pelosinus isolated from the bottom sediments of Lake Baikal.</title>
        <authorList>
            <person name="Zakharyuk A."/>
        </authorList>
    </citation>
    <scope>NUCLEOTIDE SEQUENCE</scope>
    <source>
        <strain evidence="10">Bkl1</strain>
    </source>
</reference>
<name>A0ABS8I177_9FIRM</name>
<evidence type="ECO:0000256" key="5">
    <source>
        <dbReference type="ARBA" id="ARBA00023141"/>
    </source>
</evidence>
<keyword evidence="5 8" id="KW-0057">Aromatic amino acid biosynthesis</keyword>
<feature type="active site" description="Proton acceptor" evidence="8">
    <location>
        <position position="49"/>
    </location>
</feature>
<evidence type="ECO:0000256" key="3">
    <source>
        <dbReference type="ARBA" id="ARBA00022605"/>
    </source>
</evidence>
<comment type="caution">
    <text evidence="10">The sequence shown here is derived from an EMBL/GenBank/DDBJ whole genome shotgun (WGS) entry which is preliminary data.</text>
</comment>
<evidence type="ECO:0000256" key="1">
    <source>
        <dbReference type="ARBA" id="ARBA00004733"/>
    </source>
</evidence>
<evidence type="ECO:0000256" key="2">
    <source>
        <dbReference type="ARBA" id="ARBA00011270"/>
    </source>
</evidence>
<comment type="subunit">
    <text evidence="2 8">Tetramer of two alpha and two beta chains.</text>
</comment>
<protein>
    <recommendedName>
        <fullName evidence="8">Tryptophan synthase alpha chain</fullName>
        <ecNumber evidence="8">4.2.1.20</ecNumber>
    </recommendedName>
</protein>
<dbReference type="Gene3D" id="3.20.20.70">
    <property type="entry name" value="Aldolase class I"/>
    <property type="match status" value="1"/>
</dbReference>
<dbReference type="InterPro" id="IPR013785">
    <property type="entry name" value="Aldolase_TIM"/>
</dbReference>
<comment type="similarity">
    <text evidence="8 9">Belongs to the TrpA family.</text>
</comment>
<dbReference type="NCBIfam" id="TIGR00262">
    <property type="entry name" value="trpA"/>
    <property type="match status" value="1"/>
</dbReference>
<evidence type="ECO:0000256" key="8">
    <source>
        <dbReference type="HAMAP-Rule" id="MF_00131"/>
    </source>
</evidence>
<accession>A0ABS8I177</accession>
<dbReference type="Proteomes" id="UP001165492">
    <property type="component" value="Unassembled WGS sequence"/>
</dbReference>
<comment type="catalytic activity">
    <reaction evidence="7 8">
        <text>(1S,2R)-1-C-(indol-3-yl)glycerol 3-phosphate + L-serine = D-glyceraldehyde 3-phosphate + L-tryptophan + H2O</text>
        <dbReference type="Rhea" id="RHEA:10532"/>
        <dbReference type="ChEBI" id="CHEBI:15377"/>
        <dbReference type="ChEBI" id="CHEBI:33384"/>
        <dbReference type="ChEBI" id="CHEBI:57912"/>
        <dbReference type="ChEBI" id="CHEBI:58866"/>
        <dbReference type="ChEBI" id="CHEBI:59776"/>
        <dbReference type="EC" id="4.2.1.20"/>
    </reaction>
</comment>
<keyword evidence="3 8" id="KW-0028">Amino-acid biosynthesis</keyword>
<keyword evidence="6 8" id="KW-0456">Lyase</keyword>
<dbReference type="SUPFAM" id="SSF51366">
    <property type="entry name" value="Ribulose-phoshate binding barrel"/>
    <property type="match status" value="1"/>
</dbReference>
<dbReference type="InterPro" id="IPR011060">
    <property type="entry name" value="RibuloseP-bd_barrel"/>
</dbReference>
<dbReference type="CDD" id="cd04724">
    <property type="entry name" value="Tryptophan_synthase_alpha"/>
    <property type="match status" value="1"/>
</dbReference>
<proteinExistence type="inferred from homology"/>
<evidence type="ECO:0000313" key="10">
    <source>
        <dbReference type="EMBL" id="MCC5468428.1"/>
    </source>
</evidence>
<dbReference type="InterPro" id="IPR002028">
    <property type="entry name" value="Trp_synthase_suA"/>
</dbReference>
<dbReference type="Pfam" id="PF00290">
    <property type="entry name" value="Trp_syntA"/>
    <property type="match status" value="1"/>
</dbReference>
<dbReference type="HAMAP" id="MF_00131">
    <property type="entry name" value="Trp_synth_alpha"/>
    <property type="match status" value="1"/>
</dbReference>
<dbReference type="GO" id="GO:0004834">
    <property type="term" value="F:tryptophan synthase activity"/>
    <property type="evidence" value="ECO:0007669"/>
    <property type="project" value="UniProtKB-EC"/>
</dbReference>
<gene>
    <name evidence="8 10" type="primary">trpA</name>
    <name evidence="10" type="ORF">LMF89_24125</name>
</gene>
<dbReference type="PANTHER" id="PTHR43406">
    <property type="entry name" value="TRYPTOPHAN SYNTHASE, ALPHA CHAIN"/>
    <property type="match status" value="1"/>
</dbReference>
<evidence type="ECO:0000313" key="11">
    <source>
        <dbReference type="Proteomes" id="UP001165492"/>
    </source>
</evidence>
<dbReference type="EC" id="4.2.1.20" evidence="8"/>
<comment type="pathway">
    <text evidence="1 8">Amino-acid biosynthesis; L-tryptophan biosynthesis; L-tryptophan from chorismate: step 5/5.</text>
</comment>
<comment type="function">
    <text evidence="8">The alpha subunit is responsible for the aldol cleavage of indoleglycerol phosphate to indole and glyceraldehyde 3-phosphate.</text>
</comment>
<organism evidence="10 11">
    <name type="scientific">Pelosinus baikalensis</name>
    <dbReference type="NCBI Taxonomy" id="2892015"/>
    <lineage>
        <taxon>Bacteria</taxon>
        <taxon>Bacillati</taxon>
        <taxon>Bacillota</taxon>
        <taxon>Negativicutes</taxon>
        <taxon>Selenomonadales</taxon>
        <taxon>Sporomusaceae</taxon>
        <taxon>Pelosinus</taxon>
    </lineage>
</organism>
<evidence type="ECO:0000256" key="7">
    <source>
        <dbReference type="ARBA" id="ARBA00049047"/>
    </source>
</evidence>